<keyword evidence="4" id="KW-0449">Lipoprotein</keyword>
<comment type="subcellular location">
    <subcellularLocation>
        <location evidence="4">Cell outer membrane</location>
        <topology evidence="4">Lipid-anchor</topology>
    </subcellularLocation>
</comment>
<comment type="function">
    <text evidence="4">Part of the outer membrane protein assembly complex, which is involved in assembly and insertion of beta-barrel proteins into the outer membrane.</text>
</comment>
<keyword evidence="8" id="KW-1185">Reference proteome</keyword>
<comment type="subunit">
    <text evidence="4">Part of the Bam complex.</text>
</comment>
<dbReference type="Proteomes" id="UP000295707">
    <property type="component" value="Unassembled WGS sequence"/>
</dbReference>
<dbReference type="InterPro" id="IPR007450">
    <property type="entry name" value="BamE_dom"/>
</dbReference>
<evidence type="ECO:0000256" key="2">
    <source>
        <dbReference type="ARBA" id="ARBA00023136"/>
    </source>
</evidence>
<name>A0A4R1HN61_9GAMM</name>
<comment type="caution">
    <text evidence="7">The sequence shown here is derived from an EMBL/GenBank/DDBJ whole genome shotgun (WGS) entry which is preliminary data.</text>
</comment>
<dbReference type="InterPro" id="IPR026592">
    <property type="entry name" value="BamE"/>
</dbReference>
<feature type="signal peptide" evidence="5">
    <location>
        <begin position="1"/>
        <end position="17"/>
    </location>
</feature>
<reference evidence="7 8" key="1">
    <citation type="submission" date="2019-03" db="EMBL/GenBank/DDBJ databases">
        <title>Genomic Encyclopedia of Type Strains, Phase IV (KMG-IV): sequencing the most valuable type-strain genomes for metagenomic binning, comparative biology and taxonomic classification.</title>
        <authorList>
            <person name="Goeker M."/>
        </authorList>
    </citation>
    <scope>NUCLEOTIDE SEQUENCE [LARGE SCALE GENOMIC DNA]</scope>
    <source>
        <strain evidence="7 8">DSM 19610</strain>
    </source>
</reference>
<dbReference type="Pfam" id="PF04355">
    <property type="entry name" value="BamE"/>
    <property type="match status" value="1"/>
</dbReference>
<dbReference type="GO" id="GO:1990063">
    <property type="term" value="C:Bam protein complex"/>
    <property type="evidence" value="ECO:0007669"/>
    <property type="project" value="TreeGrafter"/>
</dbReference>
<dbReference type="PANTHER" id="PTHR37482">
    <property type="entry name" value="OUTER MEMBRANE PROTEIN ASSEMBLY FACTOR BAME"/>
    <property type="match status" value="1"/>
</dbReference>
<evidence type="ECO:0000256" key="1">
    <source>
        <dbReference type="ARBA" id="ARBA00022729"/>
    </source>
</evidence>
<dbReference type="RefSeq" id="WP_132972718.1">
    <property type="nucleotide sequence ID" value="NZ_SMFX01000001.1"/>
</dbReference>
<sequence length="175" mass="20085">MRKLLTLIAIIASFLLASCSGDPIVNRLPWVYKIEIQQGNVLTQEMVNQLQTGMTRRQVQFILGTPLVADPFHADRWDYYYQYKPGTEGEGEARSEHLAVFFDDDTLVRMDGTLLPDPNAPREPLNKIVTVEVPHQEIDDPGILVRFWRWITFNSKEPEQQAFRPAPEPADSHTH</sequence>
<gene>
    <name evidence="4" type="primary">bamE</name>
    <name evidence="7" type="ORF">DFR30_1975</name>
</gene>
<dbReference type="EMBL" id="SMFX01000001">
    <property type="protein sequence ID" value="TCK18692.1"/>
    <property type="molecule type" value="Genomic_DNA"/>
</dbReference>
<accession>A0A4R1HN61</accession>
<keyword evidence="2 4" id="KW-0472">Membrane</keyword>
<evidence type="ECO:0000259" key="6">
    <source>
        <dbReference type="Pfam" id="PF04355"/>
    </source>
</evidence>
<feature type="domain" description="Outer membrane protein assembly factor BamE" evidence="6">
    <location>
        <begin position="39"/>
        <end position="110"/>
    </location>
</feature>
<dbReference type="OrthoDB" id="9808250at2"/>
<evidence type="ECO:0000256" key="4">
    <source>
        <dbReference type="HAMAP-Rule" id="MF_00925"/>
    </source>
</evidence>
<keyword evidence="3 4" id="KW-0998">Cell outer membrane</keyword>
<protein>
    <recommendedName>
        <fullName evidence="4">Outer membrane protein assembly factor BamE</fullName>
    </recommendedName>
</protein>
<dbReference type="AlphaFoldDB" id="A0A4R1HN61"/>
<dbReference type="GO" id="GO:0043165">
    <property type="term" value="P:Gram-negative-bacterium-type cell outer membrane assembly"/>
    <property type="evidence" value="ECO:0007669"/>
    <property type="project" value="UniProtKB-UniRule"/>
</dbReference>
<dbReference type="GO" id="GO:0051205">
    <property type="term" value="P:protein insertion into membrane"/>
    <property type="evidence" value="ECO:0007669"/>
    <property type="project" value="UniProtKB-UniRule"/>
</dbReference>
<proteinExistence type="inferred from homology"/>
<dbReference type="Gene3D" id="3.30.1450.10">
    <property type="match status" value="1"/>
</dbReference>
<evidence type="ECO:0000313" key="8">
    <source>
        <dbReference type="Proteomes" id="UP000295707"/>
    </source>
</evidence>
<evidence type="ECO:0000313" key="7">
    <source>
        <dbReference type="EMBL" id="TCK18692.1"/>
    </source>
</evidence>
<dbReference type="PANTHER" id="PTHR37482:SF1">
    <property type="entry name" value="OUTER MEMBRANE PROTEIN ASSEMBLY FACTOR BAME"/>
    <property type="match status" value="1"/>
</dbReference>
<dbReference type="PROSITE" id="PS51257">
    <property type="entry name" value="PROKAR_LIPOPROTEIN"/>
    <property type="match status" value="1"/>
</dbReference>
<dbReference type="HAMAP" id="MF_00925">
    <property type="entry name" value="OM_assembly_BamE"/>
    <property type="match status" value="1"/>
</dbReference>
<dbReference type="InterPro" id="IPR037873">
    <property type="entry name" value="BamE-like"/>
</dbReference>
<dbReference type="GO" id="GO:0030674">
    <property type="term" value="F:protein-macromolecule adaptor activity"/>
    <property type="evidence" value="ECO:0007669"/>
    <property type="project" value="TreeGrafter"/>
</dbReference>
<keyword evidence="1 4" id="KW-0732">Signal</keyword>
<evidence type="ECO:0000256" key="5">
    <source>
        <dbReference type="SAM" id="SignalP"/>
    </source>
</evidence>
<feature type="chain" id="PRO_5021052597" description="Outer membrane protein assembly factor BamE" evidence="5">
    <location>
        <begin position="18"/>
        <end position="175"/>
    </location>
</feature>
<evidence type="ECO:0000256" key="3">
    <source>
        <dbReference type="ARBA" id="ARBA00023237"/>
    </source>
</evidence>
<organism evidence="7 8">
    <name type="scientific">Thiogranum longum</name>
    <dbReference type="NCBI Taxonomy" id="1537524"/>
    <lineage>
        <taxon>Bacteria</taxon>
        <taxon>Pseudomonadati</taxon>
        <taxon>Pseudomonadota</taxon>
        <taxon>Gammaproteobacteria</taxon>
        <taxon>Chromatiales</taxon>
        <taxon>Ectothiorhodospiraceae</taxon>
        <taxon>Thiogranum</taxon>
    </lineage>
</organism>
<comment type="similarity">
    <text evidence="4">Belongs to the BamE family.</text>
</comment>
<keyword evidence="4" id="KW-0564">Palmitate</keyword>